<dbReference type="InterPro" id="IPR007076">
    <property type="entry name" value="TfoX_N"/>
</dbReference>
<dbReference type="AlphaFoldDB" id="A0A0G1WY07"/>
<proteinExistence type="predicted"/>
<accession>A0A0G1WY07</accession>
<dbReference type="EMBL" id="LCQW01000017">
    <property type="protein sequence ID" value="KKW23768.1"/>
    <property type="molecule type" value="Genomic_DNA"/>
</dbReference>
<feature type="non-terminal residue" evidence="2">
    <location>
        <position position="1"/>
    </location>
</feature>
<feature type="domain" description="TfoX N-terminal" evidence="1">
    <location>
        <begin position="1"/>
        <end position="49"/>
    </location>
</feature>
<dbReference type="Gene3D" id="3.30.1460.30">
    <property type="entry name" value="YgaC/TfoX-N like chaperone"/>
    <property type="match status" value="1"/>
</dbReference>
<gene>
    <name evidence="2" type="ORF">UY67_C0017G0001</name>
</gene>
<reference evidence="2 3" key="1">
    <citation type="journal article" date="2015" name="Nature">
        <title>rRNA introns, odd ribosomes, and small enigmatic genomes across a large radiation of phyla.</title>
        <authorList>
            <person name="Brown C.T."/>
            <person name="Hug L.A."/>
            <person name="Thomas B.C."/>
            <person name="Sharon I."/>
            <person name="Castelle C.J."/>
            <person name="Singh A."/>
            <person name="Wilkins M.J."/>
            <person name="Williams K.H."/>
            <person name="Banfield J.F."/>
        </authorList>
    </citation>
    <scope>NUCLEOTIDE SEQUENCE [LARGE SCALE GENOMIC DNA]</scope>
</reference>
<name>A0A0G1WY07_9BACT</name>
<organism evidence="2 3">
    <name type="scientific">Candidatus Kaiserbacteria bacterium GW2011_GWA2_52_12</name>
    <dbReference type="NCBI Taxonomy" id="1618671"/>
    <lineage>
        <taxon>Bacteria</taxon>
        <taxon>Candidatus Kaiseribacteriota</taxon>
    </lineage>
</organism>
<sequence length="57" mass="6855">NRSEFEKIESHPFVYAKKDGKPITMSYWLVPEEIMEDKEKFYDLMEKSVIIGRKQKS</sequence>
<protein>
    <submittedName>
        <fullName evidence="2">TfoX domain-containing protein</fullName>
    </submittedName>
</protein>
<evidence type="ECO:0000313" key="2">
    <source>
        <dbReference type="EMBL" id="KKW23768.1"/>
    </source>
</evidence>
<evidence type="ECO:0000313" key="3">
    <source>
        <dbReference type="Proteomes" id="UP000034273"/>
    </source>
</evidence>
<evidence type="ECO:0000259" key="1">
    <source>
        <dbReference type="Pfam" id="PF04993"/>
    </source>
</evidence>
<dbReference type="Proteomes" id="UP000034273">
    <property type="component" value="Unassembled WGS sequence"/>
</dbReference>
<dbReference type="Pfam" id="PF04993">
    <property type="entry name" value="TfoX_N"/>
    <property type="match status" value="1"/>
</dbReference>
<dbReference type="SUPFAM" id="SSF159894">
    <property type="entry name" value="YgaC/TfoX-N like"/>
    <property type="match status" value="1"/>
</dbReference>
<comment type="caution">
    <text evidence="2">The sequence shown here is derived from an EMBL/GenBank/DDBJ whole genome shotgun (WGS) entry which is preliminary data.</text>
</comment>